<proteinExistence type="predicted"/>
<organism evidence="2 3">
    <name type="scientific">Lecanosticta acicola</name>
    <dbReference type="NCBI Taxonomy" id="111012"/>
    <lineage>
        <taxon>Eukaryota</taxon>
        <taxon>Fungi</taxon>
        <taxon>Dikarya</taxon>
        <taxon>Ascomycota</taxon>
        <taxon>Pezizomycotina</taxon>
        <taxon>Dothideomycetes</taxon>
        <taxon>Dothideomycetidae</taxon>
        <taxon>Mycosphaerellales</taxon>
        <taxon>Mycosphaerellaceae</taxon>
        <taxon>Lecanosticta</taxon>
    </lineage>
</organism>
<accession>A0AAI8YR39</accession>
<dbReference type="Proteomes" id="UP001296104">
    <property type="component" value="Unassembled WGS sequence"/>
</dbReference>
<evidence type="ECO:0000313" key="2">
    <source>
        <dbReference type="EMBL" id="CAK3743315.1"/>
    </source>
</evidence>
<evidence type="ECO:0000256" key="1">
    <source>
        <dbReference type="SAM" id="Phobius"/>
    </source>
</evidence>
<dbReference type="AlphaFoldDB" id="A0AAI8YR39"/>
<dbReference type="EMBL" id="CAVMBE010000001">
    <property type="protein sequence ID" value="CAK3743315.1"/>
    <property type="molecule type" value="Genomic_DNA"/>
</dbReference>
<comment type="caution">
    <text evidence="2">The sequence shown here is derived from an EMBL/GenBank/DDBJ whole genome shotgun (WGS) entry which is preliminary data.</text>
</comment>
<evidence type="ECO:0000313" key="3">
    <source>
        <dbReference type="Proteomes" id="UP001296104"/>
    </source>
</evidence>
<keyword evidence="1" id="KW-1133">Transmembrane helix</keyword>
<keyword evidence="1" id="KW-0812">Transmembrane</keyword>
<feature type="transmembrane region" description="Helical" evidence="1">
    <location>
        <begin position="12"/>
        <end position="32"/>
    </location>
</feature>
<name>A0AAI8YR39_9PEZI</name>
<keyword evidence="3" id="KW-1185">Reference proteome</keyword>
<protein>
    <submittedName>
        <fullName evidence="2">Uncharacterized protein</fullName>
    </submittedName>
</protein>
<reference evidence="2" key="1">
    <citation type="submission" date="2023-11" db="EMBL/GenBank/DDBJ databases">
        <authorList>
            <person name="Alioto T."/>
            <person name="Alioto T."/>
            <person name="Gomez Garrido J."/>
        </authorList>
    </citation>
    <scope>NUCLEOTIDE SEQUENCE</scope>
</reference>
<keyword evidence="1" id="KW-0472">Membrane</keyword>
<sequence>MLGHLLRKSIFVLLNLLWAWQLVYLALFLWPICTEIHSIIRDCNVRHHNPSTHTPEKTCQPLHEIVQRHLPLVLTMTLESMEWTLALQREQRRKRRLQVDLGTLILLESGKMMVWVTYLDRYNLMVEDARMHWIRTTTEVMQAEADFQVRFQLLEQFSPEINCSAVEALWPDVVRLAEDRNVSALMDLIVGGPLRTQLAVDEKMNVTAKGLHSASVQAPPLVNMTLLHHEKTDRTSNLTMHRWPDFEPEYRNGDTIGYAERPLNPPHPNEFDYWSTFFFV</sequence>
<gene>
    <name evidence="2" type="ORF">LECACI_7A000101</name>
</gene>